<evidence type="ECO:0000256" key="1">
    <source>
        <dbReference type="SAM" id="Phobius"/>
    </source>
</evidence>
<dbReference type="InterPro" id="IPR036188">
    <property type="entry name" value="FAD/NAD-bd_sf"/>
</dbReference>
<comment type="caution">
    <text evidence="2">The sequence shown here is derived from an EMBL/GenBank/DDBJ whole genome shotgun (WGS) entry which is preliminary data.</text>
</comment>
<dbReference type="Gene3D" id="3.50.50.60">
    <property type="entry name" value="FAD/NAD(P)-binding domain"/>
    <property type="match status" value="1"/>
</dbReference>
<evidence type="ECO:0008006" key="4">
    <source>
        <dbReference type="Google" id="ProtNLM"/>
    </source>
</evidence>
<gene>
    <name evidence="2" type="ORF">COCSUDRAFT_47316</name>
</gene>
<dbReference type="EMBL" id="AGSI01000007">
    <property type="protein sequence ID" value="EIE23494.1"/>
    <property type="molecule type" value="Genomic_DNA"/>
</dbReference>
<organism evidence="2 3">
    <name type="scientific">Coccomyxa subellipsoidea (strain C-169)</name>
    <name type="common">Green microalga</name>
    <dbReference type="NCBI Taxonomy" id="574566"/>
    <lineage>
        <taxon>Eukaryota</taxon>
        <taxon>Viridiplantae</taxon>
        <taxon>Chlorophyta</taxon>
        <taxon>core chlorophytes</taxon>
        <taxon>Trebouxiophyceae</taxon>
        <taxon>Trebouxiophyceae incertae sedis</taxon>
        <taxon>Coccomyxaceae</taxon>
        <taxon>Coccomyxa</taxon>
        <taxon>Coccomyxa subellipsoidea</taxon>
    </lineage>
</organism>
<dbReference type="KEGG" id="csl:COCSUDRAFT_47316"/>
<evidence type="ECO:0000313" key="2">
    <source>
        <dbReference type="EMBL" id="EIE23494.1"/>
    </source>
</evidence>
<dbReference type="AlphaFoldDB" id="I0YYM5"/>
<accession>I0YYM5</accession>
<protein>
    <recommendedName>
        <fullName evidence="4">FAD/NAD(P)-binding domain-containing protein</fullName>
    </recommendedName>
</protein>
<feature type="transmembrane region" description="Helical" evidence="1">
    <location>
        <begin position="403"/>
        <end position="422"/>
    </location>
</feature>
<keyword evidence="1" id="KW-0472">Membrane</keyword>
<keyword evidence="1" id="KW-0812">Transmembrane</keyword>
<proteinExistence type="predicted"/>
<keyword evidence="3" id="KW-1185">Reference proteome</keyword>
<keyword evidence="1" id="KW-1133">Transmembrane helix</keyword>
<dbReference type="RefSeq" id="XP_005648038.1">
    <property type="nucleotide sequence ID" value="XM_005647981.1"/>
</dbReference>
<dbReference type="GO" id="GO:0070189">
    <property type="term" value="P:kynurenine metabolic process"/>
    <property type="evidence" value="ECO:0007669"/>
    <property type="project" value="TreeGrafter"/>
</dbReference>
<dbReference type="STRING" id="574566.I0YYM5"/>
<sequence length="428" mass="47962">MSRFREFPYRGSLLQLQNGAVQEVFHEPISAKVLVERMELVLHIVNEAARLVPSGRITFHWSHACKEVNVKGQQAIFTDESGNAVHVNYDLLVGADGVNSKVRAELQRQIAGFRQEWFGKMHRIDKFFHRVKPPAGTHLDTHRGELDDSATVLRFYYIDSPPPLSVGLFFIHNHADGSYSGGISFTRADYTDEGSGGSLKTAEDFEAAMRGLTMYPEAMRREMAGQFAERPWYTSGSTLVLSRLTAPRAVLLGDAAHAVSAAFGQGVNSALEARLRPSPATWSFSHALIMRWEDLLMSGSDCAVLGDIVSAAPDDLDCALERYERQRKPDAHALATMDHQAEAFAGFRGKWNLSYWIFQTHLAVNGWHHRTWPQHFGDPNLVPMMTIQRSPYSAIYNRIKRPFFIILISVLVALLSIATKLLRVLAAR</sequence>
<evidence type="ECO:0000313" key="3">
    <source>
        <dbReference type="Proteomes" id="UP000007264"/>
    </source>
</evidence>
<dbReference type="Proteomes" id="UP000007264">
    <property type="component" value="Unassembled WGS sequence"/>
</dbReference>
<dbReference type="GO" id="GO:0004502">
    <property type="term" value="F:kynurenine 3-monooxygenase activity"/>
    <property type="evidence" value="ECO:0007669"/>
    <property type="project" value="TreeGrafter"/>
</dbReference>
<dbReference type="PANTHER" id="PTHR46028:SF7">
    <property type="entry name" value="KYNURENINE 3-MONOOXYGENASE-RELATED"/>
    <property type="match status" value="1"/>
</dbReference>
<name>I0YYM5_COCSC</name>
<dbReference type="OrthoDB" id="510819at2759"/>
<reference evidence="2 3" key="1">
    <citation type="journal article" date="2012" name="Genome Biol.">
        <title>The genome of the polar eukaryotic microalga coccomyxa subellipsoidea reveals traits of cold adaptation.</title>
        <authorList>
            <person name="Blanc G."/>
            <person name="Agarkova I."/>
            <person name="Grimwood J."/>
            <person name="Kuo A."/>
            <person name="Brueggeman A."/>
            <person name="Dunigan D."/>
            <person name="Gurnon J."/>
            <person name="Ladunga I."/>
            <person name="Lindquist E."/>
            <person name="Lucas S."/>
            <person name="Pangilinan J."/>
            <person name="Proschold T."/>
            <person name="Salamov A."/>
            <person name="Schmutz J."/>
            <person name="Weeks D."/>
            <person name="Yamada T."/>
            <person name="Claverie J.M."/>
            <person name="Grigoriev I."/>
            <person name="Van Etten J."/>
            <person name="Lomsadze A."/>
            <person name="Borodovsky M."/>
        </authorList>
    </citation>
    <scope>NUCLEOTIDE SEQUENCE [LARGE SCALE GENOMIC DNA]</scope>
    <source>
        <strain evidence="2 3">C-169</strain>
    </source>
</reference>
<dbReference type="SUPFAM" id="SSF51905">
    <property type="entry name" value="FAD/NAD(P)-binding domain"/>
    <property type="match status" value="1"/>
</dbReference>
<dbReference type="PANTHER" id="PTHR46028">
    <property type="entry name" value="KYNURENINE 3-MONOOXYGENASE"/>
    <property type="match status" value="1"/>
</dbReference>
<dbReference type="GeneID" id="17041486"/>